<accession>A0AAV7RJF5</accession>
<comment type="caution">
    <text evidence="2">The sequence shown here is derived from an EMBL/GenBank/DDBJ whole genome shotgun (WGS) entry which is preliminary data.</text>
</comment>
<sequence>MSCLSLGGICPVPRKASCHHGNDDPEEKSLNFQGEPLHGEASPQEQGAALPLLEGAEYGEFLSLGEGDELPTLQCIRGSLEVGELLLEVAGVSVSSW</sequence>
<evidence type="ECO:0000313" key="2">
    <source>
        <dbReference type="EMBL" id="KAJ1152596.1"/>
    </source>
</evidence>
<evidence type="ECO:0000256" key="1">
    <source>
        <dbReference type="SAM" id="MobiDB-lite"/>
    </source>
</evidence>
<evidence type="ECO:0000313" key="3">
    <source>
        <dbReference type="Proteomes" id="UP001066276"/>
    </source>
</evidence>
<protein>
    <submittedName>
        <fullName evidence="2">Uncharacterized protein</fullName>
    </submittedName>
</protein>
<feature type="region of interest" description="Disordered" evidence="1">
    <location>
        <begin position="18"/>
        <end position="45"/>
    </location>
</feature>
<reference evidence="2" key="1">
    <citation type="journal article" date="2022" name="bioRxiv">
        <title>Sequencing and chromosome-scale assembly of the giantPleurodeles waltlgenome.</title>
        <authorList>
            <person name="Brown T."/>
            <person name="Elewa A."/>
            <person name="Iarovenko S."/>
            <person name="Subramanian E."/>
            <person name="Araus A.J."/>
            <person name="Petzold A."/>
            <person name="Susuki M."/>
            <person name="Suzuki K.-i.T."/>
            <person name="Hayashi T."/>
            <person name="Toyoda A."/>
            <person name="Oliveira C."/>
            <person name="Osipova E."/>
            <person name="Leigh N.D."/>
            <person name="Simon A."/>
            <person name="Yun M.H."/>
        </authorList>
    </citation>
    <scope>NUCLEOTIDE SEQUENCE</scope>
    <source>
        <strain evidence="2">20211129_DDA</strain>
        <tissue evidence="2">Liver</tissue>
    </source>
</reference>
<name>A0AAV7RJF5_PLEWA</name>
<keyword evidence="3" id="KW-1185">Reference proteome</keyword>
<organism evidence="2 3">
    <name type="scientific">Pleurodeles waltl</name>
    <name type="common">Iberian ribbed newt</name>
    <dbReference type="NCBI Taxonomy" id="8319"/>
    <lineage>
        <taxon>Eukaryota</taxon>
        <taxon>Metazoa</taxon>
        <taxon>Chordata</taxon>
        <taxon>Craniata</taxon>
        <taxon>Vertebrata</taxon>
        <taxon>Euteleostomi</taxon>
        <taxon>Amphibia</taxon>
        <taxon>Batrachia</taxon>
        <taxon>Caudata</taxon>
        <taxon>Salamandroidea</taxon>
        <taxon>Salamandridae</taxon>
        <taxon>Pleurodelinae</taxon>
        <taxon>Pleurodeles</taxon>
    </lineage>
</organism>
<dbReference type="EMBL" id="JANPWB010000009">
    <property type="protein sequence ID" value="KAJ1152596.1"/>
    <property type="molecule type" value="Genomic_DNA"/>
</dbReference>
<feature type="compositionally biased region" description="Basic and acidic residues" evidence="1">
    <location>
        <begin position="20"/>
        <end position="29"/>
    </location>
</feature>
<proteinExistence type="predicted"/>
<gene>
    <name evidence="2" type="ORF">NDU88_005371</name>
</gene>
<dbReference type="Proteomes" id="UP001066276">
    <property type="component" value="Chromosome 5"/>
</dbReference>
<dbReference type="AlphaFoldDB" id="A0AAV7RJF5"/>